<protein>
    <submittedName>
        <fullName evidence="1">Uncharacterized protein</fullName>
    </submittedName>
</protein>
<name>A0AAQ3MJY6_VIGMU</name>
<dbReference type="EMBL" id="CP144690">
    <property type="protein sequence ID" value="WVY92265.1"/>
    <property type="molecule type" value="Genomic_DNA"/>
</dbReference>
<proteinExistence type="predicted"/>
<sequence>MGLRYSRLELIRCRPFTCESHTHHLVYLPSKLCWIIRRKTTGNQSCIIQKIDSSEGIFIIGIRFVCSIQIPDNGMVRVDLKHPSAPHEFQAGCITHTLCLHQPFHVCRPTKFPRHQNTR</sequence>
<gene>
    <name evidence="1" type="ORF">V8G54_037779</name>
</gene>
<dbReference type="AlphaFoldDB" id="A0AAQ3MJY6"/>
<dbReference type="Proteomes" id="UP001374535">
    <property type="component" value="Chromosome 11"/>
</dbReference>
<evidence type="ECO:0000313" key="1">
    <source>
        <dbReference type="EMBL" id="WVY92265.1"/>
    </source>
</evidence>
<organism evidence="1 2">
    <name type="scientific">Vigna mungo</name>
    <name type="common">Black gram</name>
    <name type="synonym">Phaseolus mungo</name>
    <dbReference type="NCBI Taxonomy" id="3915"/>
    <lineage>
        <taxon>Eukaryota</taxon>
        <taxon>Viridiplantae</taxon>
        <taxon>Streptophyta</taxon>
        <taxon>Embryophyta</taxon>
        <taxon>Tracheophyta</taxon>
        <taxon>Spermatophyta</taxon>
        <taxon>Magnoliopsida</taxon>
        <taxon>eudicotyledons</taxon>
        <taxon>Gunneridae</taxon>
        <taxon>Pentapetalae</taxon>
        <taxon>rosids</taxon>
        <taxon>fabids</taxon>
        <taxon>Fabales</taxon>
        <taxon>Fabaceae</taxon>
        <taxon>Papilionoideae</taxon>
        <taxon>50 kb inversion clade</taxon>
        <taxon>NPAAA clade</taxon>
        <taxon>indigoferoid/millettioid clade</taxon>
        <taxon>Phaseoleae</taxon>
        <taxon>Vigna</taxon>
    </lineage>
</organism>
<keyword evidence="2" id="KW-1185">Reference proteome</keyword>
<reference evidence="1 2" key="1">
    <citation type="journal article" date="2023" name="Life. Sci Alliance">
        <title>Evolutionary insights into 3D genome organization and epigenetic landscape of Vigna mungo.</title>
        <authorList>
            <person name="Junaid A."/>
            <person name="Singh B."/>
            <person name="Bhatia S."/>
        </authorList>
    </citation>
    <scope>NUCLEOTIDE SEQUENCE [LARGE SCALE GENOMIC DNA]</scope>
    <source>
        <strain evidence="1">Urdbean</strain>
    </source>
</reference>
<evidence type="ECO:0000313" key="2">
    <source>
        <dbReference type="Proteomes" id="UP001374535"/>
    </source>
</evidence>
<accession>A0AAQ3MJY6</accession>